<feature type="chain" id="PRO_5043007665" description="J domain-containing protein" evidence="8">
    <location>
        <begin position="22"/>
        <end position="443"/>
    </location>
</feature>
<feature type="region of interest" description="Disordered" evidence="6">
    <location>
        <begin position="419"/>
        <end position="443"/>
    </location>
</feature>
<evidence type="ECO:0000256" key="4">
    <source>
        <dbReference type="ARBA" id="ARBA00023136"/>
    </source>
</evidence>
<protein>
    <recommendedName>
        <fullName evidence="9">J domain-containing protein</fullName>
    </recommendedName>
</protein>
<dbReference type="PANTHER" id="PTHR44653:SF2">
    <property type="entry name" value="DNAJ HOMOLOG SUBFAMILY C MEMBER 1"/>
    <property type="match status" value="1"/>
</dbReference>
<keyword evidence="2 8" id="KW-0732">Signal</keyword>
<dbReference type="Gene3D" id="1.10.287.110">
    <property type="entry name" value="DnaJ domain"/>
    <property type="match status" value="1"/>
</dbReference>
<evidence type="ECO:0000313" key="11">
    <source>
        <dbReference type="Proteomes" id="UP001309876"/>
    </source>
</evidence>
<organism evidence="10 11">
    <name type="scientific">Lithohypha guttulata</name>
    <dbReference type="NCBI Taxonomy" id="1690604"/>
    <lineage>
        <taxon>Eukaryota</taxon>
        <taxon>Fungi</taxon>
        <taxon>Dikarya</taxon>
        <taxon>Ascomycota</taxon>
        <taxon>Pezizomycotina</taxon>
        <taxon>Eurotiomycetes</taxon>
        <taxon>Chaetothyriomycetidae</taxon>
        <taxon>Chaetothyriales</taxon>
        <taxon>Trichomeriaceae</taxon>
        <taxon>Lithohypha</taxon>
    </lineage>
</organism>
<feature type="region of interest" description="Disordered" evidence="6">
    <location>
        <begin position="222"/>
        <end position="292"/>
    </location>
</feature>
<feature type="signal peptide" evidence="8">
    <location>
        <begin position="1"/>
        <end position="21"/>
    </location>
</feature>
<sequence>MRAEAFRYLLVLCCLILLVKCWTKEDHEIFRLRDEVEASEGPGISFYDFVGVSPSATWDDINKAFRKKSRSIHPDKARQQFVAAKSTRPAKKAGEKRTPGVHVSKGPTQKEIDKFMKEATARYSRLSVVANVLKGVERERYDHFLTHGFPAWKGTGYYYTRYRPGLGTVLIGLFIVGGGAAHYVALRVAYKNQRAFMERYIKQARKTAWGNESGIAGLANLGAGPVNVPPPPEPEADPYTNLNRRQKRELDKQNKKDSKKGGTSKPSAGRVLGTGEPIAATTPQGQRKQVTAENGKQLLVDSVGNVFLLEEVEDPDTGEVTTEEFLLDLDEIHEPTFKDTAIVRFPTWLFRKAFDPFLKSSVPILDDTVPRTETEIASEAVKQKIDAPLTAGSSTPLLTKEDTPEIAFPSSMSASQDFEMIDSSLVRNEMSGNGTKQRKKGRK</sequence>
<evidence type="ECO:0000256" key="2">
    <source>
        <dbReference type="ARBA" id="ARBA00022729"/>
    </source>
</evidence>
<feature type="transmembrane region" description="Helical" evidence="7">
    <location>
        <begin position="169"/>
        <end position="190"/>
    </location>
</feature>
<proteinExistence type="predicted"/>
<dbReference type="SUPFAM" id="SSF46565">
    <property type="entry name" value="Chaperone J-domain"/>
    <property type="match status" value="1"/>
</dbReference>
<evidence type="ECO:0000313" key="10">
    <source>
        <dbReference type="EMBL" id="KAK5082727.1"/>
    </source>
</evidence>
<dbReference type="InterPro" id="IPR052606">
    <property type="entry name" value="DnaJ_domain_protein"/>
</dbReference>
<evidence type="ECO:0000256" key="6">
    <source>
        <dbReference type="SAM" id="MobiDB-lite"/>
    </source>
</evidence>
<dbReference type="Pfam" id="PF00226">
    <property type="entry name" value="DnaJ"/>
    <property type="match status" value="1"/>
</dbReference>
<dbReference type="Proteomes" id="UP001309876">
    <property type="component" value="Unassembled WGS sequence"/>
</dbReference>
<keyword evidence="4 7" id="KW-0472">Membrane</keyword>
<feature type="domain" description="J" evidence="9">
    <location>
        <begin position="45"/>
        <end position="145"/>
    </location>
</feature>
<dbReference type="GO" id="GO:0012505">
    <property type="term" value="C:endomembrane system"/>
    <property type="evidence" value="ECO:0007669"/>
    <property type="project" value="UniProtKB-SubCell"/>
</dbReference>
<keyword evidence="1 7" id="KW-0812">Transmembrane</keyword>
<dbReference type="PRINTS" id="PR00625">
    <property type="entry name" value="JDOMAIN"/>
</dbReference>
<dbReference type="InterPro" id="IPR036869">
    <property type="entry name" value="J_dom_sf"/>
</dbReference>
<feature type="compositionally biased region" description="Basic and acidic residues" evidence="6">
    <location>
        <begin position="248"/>
        <end position="260"/>
    </location>
</feature>
<evidence type="ECO:0000256" key="1">
    <source>
        <dbReference type="ARBA" id="ARBA00022692"/>
    </source>
</evidence>
<feature type="compositionally biased region" description="Polar residues" evidence="6">
    <location>
        <begin position="281"/>
        <end position="292"/>
    </location>
</feature>
<name>A0AAN7SVP0_9EURO</name>
<reference evidence="10 11" key="1">
    <citation type="submission" date="2023-08" db="EMBL/GenBank/DDBJ databases">
        <title>Black Yeasts Isolated from many extreme environments.</title>
        <authorList>
            <person name="Coleine C."/>
            <person name="Stajich J.E."/>
            <person name="Selbmann L."/>
        </authorList>
    </citation>
    <scope>NUCLEOTIDE SEQUENCE [LARGE SCALE GENOMIC DNA]</scope>
    <source>
        <strain evidence="10 11">CCFEE 5910</strain>
    </source>
</reference>
<gene>
    <name evidence="10" type="ORF">LTR05_006607</name>
</gene>
<dbReference type="InterPro" id="IPR001623">
    <property type="entry name" value="DnaJ_domain"/>
</dbReference>
<evidence type="ECO:0000256" key="5">
    <source>
        <dbReference type="ARBA" id="ARBA00037847"/>
    </source>
</evidence>
<evidence type="ECO:0000256" key="8">
    <source>
        <dbReference type="SAM" id="SignalP"/>
    </source>
</evidence>
<keyword evidence="3 7" id="KW-1133">Transmembrane helix</keyword>
<feature type="region of interest" description="Disordered" evidence="6">
    <location>
        <begin position="83"/>
        <end position="104"/>
    </location>
</feature>
<evidence type="ECO:0000259" key="9">
    <source>
        <dbReference type="PROSITE" id="PS50076"/>
    </source>
</evidence>
<evidence type="ECO:0000256" key="7">
    <source>
        <dbReference type="SAM" id="Phobius"/>
    </source>
</evidence>
<dbReference type="CDD" id="cd06257">
    <property type="entry name" value="DnaJ"/>
    <property type="match status" value="1"/>
</dbReference>
<dbReference type="AlphaFoldDB" id="A0AAN7SVP0"/>
<comment type="caution">
    <text evidence="10">The sequence shown here is derived from an EMBL/GenBank/DDBJ whole genome shotgun (WGS) entry which is preliminary data.</text>
</comment>
<dbReference type="EMBL" id="JAVRRJ010000007">
    <property type="protein sequence ID" value="KAK5082727.1"/>
    <property type="molecule type" value="Genomic_DNA"/>
</dbReference>
<comment type="subcellular location">
    <subcellularLocation>
        <location evidence="5">Endomembrane system</location>
        <topology evidence="5">Single-pass membrane protein</topology>
    </subcellularLocation>
</comment>
<accession>A0AAN7SVP0</accession>
<keyword evidence="11" id="KW-1185">Reference proteome</keyword>
<evidence type="ECO:0000256" key="3">
    <source>
        <dbReference type="ARBA" id="ARBA00022989"/>
    </source>
</evidence>
<dbReference type="PROSITE" id="PS50076">
    <property type="entry name" value="DNAJ_2"/>
    <property type="match status" value="1"/>
</dbReference>
<dbReference type="PANTHER" id="PTHR44653">
    <property type="entry name" value="DNAJ HOMOLOG SUBFAMILY C MEMBER 1"/>
    <property type="match status" value="1"/>
</dbReference>